<comment type="caution">
    <text evidence="1">The sequence shown here is derived from an EMBL/GenBank/DDBJ whole genome shotgun (WGS) entry which is preliminary data.</text>
</comment>
<sequence>MGILTLECFIRLNQANEQDDIAHESVKKKFKSDSDSNSQPYKRVDYWLELAKCYRSITNYDDVRGIFCQISSLKSLTLKAIEEESHSDFLSALNSYVTALEEYPL</sequence>
<dbReference type="Proteomes" id="UP000681720">
    <property type="component" value="Unassembled WGS sequence"/>
</dbReference>
<proteinExistence type="predicted"/>
<dbReference type="EMBL" id="CAJOBJ010033482">
    <property type="protein sequence ID" value="CAF4286736.1"/>
    <property type="molecule type" value="Genomic_DNA"/>
</dbReference>
<evidence type="ECO:0000313" key="2">
    <source>
        <dbReference type="Proteomes" id="UP000681720"/>
    </source>
</evidence>
<accession>A0A8S2TGP2</accession>
<feature type="non-terminal residue" evidence="1">
    <location>
        <position position="105"/>
    </location>
</feature>
<reference evidence="1" key="1">
    <citation type="submission" date="2021-02" db="EMBL/GenBank/DDBJ databases">
        <authorList>
            <person name="Nowell W R."/>
        </authorList>
    </citation>
    <scope>NUCLEOTIDE SEQUENCE</scope>
</reference>
<feature type="non-terminal residue" evidence="1">
    <location>
        <position position="1"/>
    </location>
</feature>
<organism evidence="1 2">
    <name type="scientific">Rotaria magnacalcarata</name>
    <dbReference type="NCBI Taxonomy" id="392030"/>
    <lineage>
        <taxon>Eukaryota</taxon>
        <taxon>Metazoa</taxon>
        <taxon>Spiralia</taxon>
        <taxon>Gnathifera</taxon>
        <taxon>Rotifera</taxon>
        <taxon>Eurotatoria</taxon>
        <taxon>Bdelloidea</taxon>
        <taxon>Philodinida</taxon>
        <taxon>Philodinidae</taxon>
        <taxon>Rotaria</taxon>
    </lineage>
</organism>
<gene>
    <name evidence="1" type="ORF">GIL414_LOCUS25218</name>
</gene>
<name>A0A8S2TGP2_9BILA</name>
<dbReference type="AlphaFoldDB" id="A0A8S2TGP2"/>
<protein>
    <submittedName>
        <fullName evidence="1">Uncharacterized protein</fullName>
    </submittedName>
</protein>
<evidence type="ECO:0000313" key="1">
    <source>
        <dbReference type="EMBL" id="CAF4286736.1"/>
    </source>
</evidence>